<evidence type="ECO:0000256" key="2">
    <source>
        <dbReference type="ARBA" id="ARBA00022747"/>
    </source>
</evidence>
<dbReference type="InterPro" id="IPR044946">
    <property type="entry name" value="Restrct_endonuc_typeI_TRD_sf"/>
</dbReference>
<feature type="domain" description="Type I restriction modification DNA specificity" evidence="5">
    <location>
        <begin position="242"/>
        <end position="421"/>
    </location>
</feature>
<comment type="caution">
    <text evidence="6">The sequence shown here is derived from an EMBL/GenBank/DDBJ whole genome shotgun (WGS) entry which is preliminary data.</text>
</comment>
<accession>A0ABP3Y7E5</accession>
<dbReference type="PANTHER" id="PTHR30408">
    <property type="entry name" value="TYPE-1 RESTRICTION ENZYME ECOKI SPECIFICITY PROTEIN"/>
    <property type="match status" value="1"/>
</dbReference>
<keyword evidence="6" id="KW-0255">Endonuclease</keyword>
<keyword evidence="6" id="KW-0378">Hydrolase</keyword>
<evidence type="ECO:0000259" key="5">
    <source>
        <dbReference type="Pfam" id="PF01420"/>
    </source>
</evidence>
<dbReference type="PANTHER" id="PTHR30408:SF12">
    <property type="entry name" value="TYPE I RESTRICTION ENZYME MJAVIII SPECIFICITY SUBUNIT"/>
    <property type="match status" value="1"/>
</dbReference>
<dbReference type="InterPro" id="IPR000055">
    <property type="entry name" value="Restrct_endonuc_typeI_TRD"/>
</dbReference>
<protein>
    <submittedName>
        <fullName evidence="6">Restriction endonuclease subunit S</fullName>
    </submittedName>
</protein>
<gene>
    <name evidence="6" type="ORF">GCM10009118_31140</name>
</gene>
<dbReference type="CDD" id="cd17280">
    <property type="entry name" value="RMtype1_S_MspEN3ORF6650P_TRD2-CR2_like"/>
    <property type="match status" value="1"/>
</dbReference>
<keyword evidence="4" id="KW-0175">Coiled coil</keyword>
<dbReference type="EMBL" id="BAAAFH010000022">
    <property type="protein sequence ID" value="GAA0876704.1"/>
    <property type="molecule type" value="Genomic_DNA"/>
</dbReference>
<evidence type="ECO:0000256" key="1">
    <source>
        <dbReference type="ARBA" id="ARBA00010923"/>
    </source>
</evidence>
<evidence type="ECO:0000256" key="3">
    <source>
        <dbReference type="ARBA" id="ARBA00023125"/>
    </source>
</evidence>
<evidence type="ECO:0000256" key="4">
    <source>
        <dbReference type="SAM" id="Coils"/>
    </source>
</evidence>
<reference evidence="7" key="1">
    <citation type="journal article" date="2019" name="Int. J. Syst. Evol. Microbiol.">
        <title>The Global Catalogue of Microorganisms (GCM) 10K type strain sequencing project: providing services to taxonomists for standard genome sequencing and annotation.</title>
        <authorList>
            <consortium name="The Broad Institute Genomics Platform"/>
            <consortium name="The Broad Institute Genome Sequencing Center for Infectious Disease"/>
            <person name="Wu L."/>
            <person name="Ma J."/>
        </authorList>
    </citation>
    <scope>NUCLEOTIDE SEQUENCE [LARGE SCALE GENOMIC DNA]</scope>
    <source>
        <strain evidence="7">JCM 16083</strain>
    </source>
</reference>
<feature type="domain" description="Type I restriction modification DNA specificity" evidence="5">
    <location>
        <begin position="19"/>
        <end position="205"/>
    </location>
</feature>
<dbReference type="Pfam" id="PF01420">
    <property type="entry name" value="Methylase_S"/>
    <property type="match status" value="2"/>
</dbReference>
<sequence length="448" mass="50555">MKKYDSYKDSGIEWIHEIPNHWNESRLKYLFSFGKGLSITKENLVDKGIPCVNYGEIHSKCGFKVNPEIDTLKCVPEEYLNKSINALLTNGDFVFADTSEDIEGSGNFTHLDGNINVFAGYHTVVMKPSQIINSRFFAYQFDSLEFRSQIRSSVKGIKVLSITQSILKNCSIWIPSIPEQTAIANFLDHKTAQIDDLVRKKERLIELLKEERTAIINQAVTKGLHPNVPMKDSGIEWLGEIPEHWEVWKISHAFPNIGSGTTPESGNPVYHENGTINWLNTGNLNDGFLQSCSKKITEKAREDYSSLKIYPPGSLVIAMYGATIGKTAIVDFETTTNQACCVFCKGEIIDLKFLQYWFKAKKEHIISLSVGGGQPNISQQILKDIRLGAPSLDEQIQVVEYLEVKDNFFSMLENKLENEIELLKEYKTTLVSEVVTGKVDVRVEKLNG</sequence>
<organism evidence="6 7">
    <name type="scientific">Wandonia haliotis</name>
    <dbReference type="NCBI Taxonomy" id="574963"/>
    <lineage>
        <taxon>Bacteria</taxon>
        <taxon>Pseudomonadati</taxon>
        <taxon>Bacteroidota</taxon>
        <taxon>Flavobacteriia</taxon>
        <taxon>Flavobacteriales</taxon>
        <taxon>Crocinitomicaceae</taxon>
        <taxon>Wandonia</taxon>
    </lineage>
</organism>
<keyword evidence="6" id="KW-0540">Nuclease</keyword>
<evidence type="ECO:0000313" key="6">
    <source>
        <dbReference type="EMBL" id="GAA0876704.1"/>
    </source>
</evidence>
<dbReference type="SUPFAM" id="SSF116734">
    <property type="entry name" value="DNA methylase specificity domain"/>
    <property type="match status" value="2"/>
</dbReference>
<name>A0ABP3Y7E5_9FLAO</name>
<dbReference type="InterPro" id="IPR052021">
    <property type="entry name" value="Type-I_RS_S_subunit"/>
</dbReference>
<keyword evidence="7" id="KW-1185">Reference proteome</keyword>
<dbReference type="Proteomes" id="UP001501126">
    <property type="component" value="Unassembled WGS sequence"/>
</dbReference>
<dbReference type="Gene3D" id="3.90.220.20">
    <property type="entry name" value="DNA methylase specificity domains"/>
    <property type="match status" value="2"/>
</dbReference>
<proteinExistence type="inferred from homology"/>
<dbReference type="GO" id="GO:0004519">
    <property type="term" value="F:endonuclease activity"/>
    <property type="evidence" value="ECO:0007669"/>
    <property type="project" value="UniProtKB-KW"/>
</dbReference>
<dbReference type="Gene3D" id="1.10.287.1120">
    <property type="entry name" value="Bipartite methylase S protein"/>
    <property type="match status" value="1"/>
</dbReference>
<comment type="similarity">
    <text evidence="1">Belongs to the type-I restriction system S methylase family.</text>
</comment>
<keyword evidence="2" id="KW-0680">Restriction system</keyword>
<keyword evidence="3" id="KW-0238">DNA-binding</keyword>
<dbReference type="RefSeq" id="WP_343790097.1">
    <property type="nucleotide sequence ID" value="NZ_BAAAFH010000022.1"/>
</dbReference>
<evidence type="ECO:0000313" key="7">
    <source>
        <dbReference type="Proteomes" id="UP001501126"/>
    </source>
</evidence>
<feature type="coiled-coil region" evidence="4">
    <location>
        <begin position="187"/>
        <end position="218"/>
    </location>
</feature>